<keyword evidence="2" id="KW-1185">Reference proteome</keyword>
<organism evidence="1 2">
    <name type="scientific">Clonorchis sinensis</name>
    <name type="common">Chinese liver fluke</name>
    <dbReference type="NCBI Taxonomy" id="79923"/>
    <lineage>
        <taxon>Eukaryota</taxon>
        <taxon>Metazoa</taxon>
        <taxon>Spiralia</taxon>
        <taxon>Lophotrochozoa</taxon>
        <taxon>Platyhelminthes</taxon>
        <taxon>Trematoda</taxon>
        <taxon>Digenea</taxon>
        <taxon>Opisthorchiida</taxon>
        <taxon>Opisthorchiata</taxon>
        <taxon>Opisthorchiidae</taxon>
        <taxon>Clonorchis</taxon>
    </lineage>
</organism>
<evidence type="ECO:0000313" key="2">
    <source>
        <dbReference type="Proteomes" id="UP000286415"/>
    </source>
</evidence>
<name>A0A419PLX2_CLOSI</name>
<gene>
    <name evidence="1" type="ORF">CSKR_104666</name>
</gene>
<evidence type="ECO:0000313" key="1">
    <source>
        <dbReference type="EMBL" id="KAG5445401.1"/>
    </source>
</evidence>
<accession>A0A419PLX2</accession>
<sequence>MVLHRVSAKTFGRHNSLLLRFRLVQYPVNSTSAQSSTKTVLTPAIRCCYGQESYSTRDWLEDLDTERSSIQARSDWPKMWAQQPIVTQYPPKAALRSRVQKTSIFLECCHSVHMCLTWLWGEPESVKQRRVSTLGYLIPKRRMSNKLTCMIRIRNQSYFTFEHDKSPAIELTSKCRSEFHSTTLTRHLLYAEKQHRLTGETKKAFAAELFIRETPTQQLQTIGQGSKTLICIFFTKLNIHLLLERGFLNFPSYSLTVAPMQANATKRLRKFRNRSHFSRDAKRIYEKTCYSHTSSEYPPLHQ</sequence>
<dbReference type="InParanoid" id="A0A419PLX2"/>
<dbReference type="Proteomes" id="UP000286415">
    <property type="component" value="Unassembled WGS sequence"/>
</dbReference>
<reference evidence="1 2" key="2">
    <citation type="journal article" date="2021" name="Genomics">
        <title>High-quality reference genome for Clonorchis sinensis.</title>
        <authorList>
            <person name="Young N.D."/>
            <person name="Stroehlein A.J."/>
            <person name="Kinkar L."/>
            <person name="Wang T."/>
            <person name="Sohn W.M."/>
            <person name="Chang B.C.H."/>
            <person name="Kaur P."/>
            <person name="Weisz D."/>
            <person name="Dudchenko O."/>
            <person name="Aiden E.L."/>
            <person name="Korhonen P.K."/>
            <person name="Gasser R.B."/>
        </authorList>
    </citation>
    <scope>NUCLEOTIDE SEQUENCE [LARGE SCALE GENOMIC DNA]</scope>
    <source>
        <strain evidence="1">Cs-k2</strain>
    </source>
</reference>
<dbReference type="EMBL" id="NIRI02000056">
    <property type="protein sequence ID" value="KAG5445401.1"/>
    <property type="molecule type" value="Genomic_DNA"/>
</dbReference>
<proteinExistence type="predicted"/>
<dbReference type="AlphaFoldDB" id="A0A419PLX2"/>
<protein>
    <submittedName>
        <fullName evidence="1">Uncharacterized protein</fullName>
    </submittedName>
</protein>
<comment type="caution">
    <text evidence="1">The sequence shown here is derived from an EMBL/GenBank/DDBJ whole genome shotgun (WGS) entry which is preliminary data.</text>
</comment>
<reference evidence="1 2" key="1">
    <citation type="journal article" date="2018" name="Biotechnol. Adv.">
        <title>Improved genomic resources and new bioinformatic workflow for the carcinogenic parasite Clonorchis sinensis: Biotechnological implications.</title>
        <authorList>
            <person name="Wang D."/>
            <person name="Korhonen P.K."/>
            <person name="Gasser R.B."/>
            <person name="Young N.D."/>
        </authorList>
    </citation>
    <scope>NUCLEOTIDE SEQUENCE [LARGE SCALE GENOMIC DNA]</scope>
    <source>
        <strain evidence="1">Cs-k2</strain>
    </source>
</reference>